<dbReference type="PANTHER" id="PTHR43792:SF1">
    <property type="entry name" value="N-ACETYLTRANSFERASE DOMAIN-CONTAINING PROTEIN"/>
    <property type="match status" value="1"/>
</dbReference>
<keyword evidence="2" id="KW-0808">Transferase</keyword>
<dbReference type="RefSeq" id="WP_130856300.1">
    <property type="nucleotide sequence ID" value="NZ_JBHLWO010000001.1"/>
</dbReference>
<dbReference type="Proteomes" id="UP001589774">
    <property type="component" value="Unassembled WGS sequence"/>
</dbReference>
<dbReference type="InterPro" id="IPR051531">
    <property type="entry name" value="N-acetyltransferase"/>
</dbReference>
<proteinExistence type="predicted"/>
<dbReference type="Gene3D" id="3.40.630.30">
    <property type="match status" value="1"/>
</dbReference>
<sequence length="172" mass="19336">MKITKQEEHPKLQDEHVLLVPLQLADADSYFSLYLALDALDIYEEAAILPKETKCDFTGRIASLCTYIWTIRLADDPDRIIGDCALHHWNKTKHEIEIGGALFPAYWGRGIMSHAFQLVMKFAAMTLEIKTIVGSTQTNNVNAQRMAHKLGFNTAYADGKNTVLKLNVSKSI</sequence>
<reference evidence="2 3" key="1">
    <citation type="submission" date="2024-09" db="EMBL/GenBank/DDBJ databases">
        <authorList>
            <person name="Sun Q."/>
            <person name="Mori K."/>
        </authorList>
    </citation>
    <scope>NUCLEOTIDE SEQUENCE [LARGE SCALE GENOMIC DNA]</scope>
    <source>
        <strain evidence="2 3">CCM 7765</strain>
    </source>
</reference>
<dbReference type="EMBL" id="JBHLWO010000001">
    <property type="protein sequence ID" value="MFC0318243.1"/>
    <property type="molecule type" value="Genomic_DNA"/>
</dbReference>
<evidence type="ECO:0000259" key="1">
    <source>
        <dbReference type="PROSITE" id="PS51186"/>
    </source>
</evidence>
<dbReference type="CDD" id="cd04301">
    <property type="entry name" value="NAT_SF"/>
    <property type="match status" value="1"/>
</dbReference>
<dbReference type="InterPro" id="IPR016181">
    <property type="entry name" value="Acyl_CoA_acyltransferase"/>
</dbReference>
<dbReference type="GO" id="GO:0016746">
    <property type="term" value="F:acyltransferase activity"/>
    <property type="evidence" value="ECO:0007669"/>
    <property type="project" value="UniProtKB-KW"/>
</dbReference>
<dbReference type="PANTHER" id="PTHR43792">
    <property type="entry name" value="GNAT FAMILY, PUTATIVE (AFU_ORTHOLOGUE AFUA_3G00765)-RELATED-RELATED"/>
    <property type="match status" value="1"/>
</dbReference>
<dbReference type="EC" id="2.3.-.-" evidence="2"/>
<accession>A0ABV6HH64</accession>
<evidence type="ECO:0000313" key="2">
    <source>
        <dbReference type="EMBL" id="MFC0318243.1"/>
    </source>
</evidence>
<dbReference type="Pfam" id="PF13302">
    <property type="entry name" value="Acetyltransf_3"/>
    <property type="match status" value="1"/>
</dbReference>
<protein>
    <submittedName>
        <fullName evidence="2">GNAT family N-acetyltransferase</fullName>
        <ecNumber evidence="2">2.3.-.-</ecNumber>
    </submittedName>
</protein>
<feature type="domain" description="N-acetyltransferase" evidence="1">
    <location>
        <begin position="17"/>
        <end position="169"/>
    </location>
</feature>
<comment type="caution">
    <text evidence="2">The sequence shown here is derived from an EMBL/GenBank/DDBJ whole genome shotgun (WGS) entry which is preliminary data.</text>
</comment>
<gene>
    <name evidence="2" type="ORF">ACFFI0_07975</name>
</gene>
<dbReference type="PROSITE" id="PS51186">
    <property type="entry name" value="GNAT"/>
    <property type="match status" value="1"/>
</dbReference>
<evidence type="ECO:0000313" key="3">
    <source>
        <dbReference type="Proteomes" id="UP001589774"/>
    </source>
</evidence>
<dbReference type="SUPFAM" id="SSF55729">
    <property type="entry name" value="Acyl-CoA N-acyltransferases (Nat)"/>
    <property type="match status" value="1"/>
</dbReference>
<keyword evidence="3" id="KW-1185">Reference proteome</keyword>
<keyword evidence="2" id="KW-0012">Acyltransferase</keyword>
<dbReference type="InterPro" id="IPR000182">
    <property type="entry name" value="GNAT_dom"/>
</dbReference>
<organism evidence="2 3">
    <name type="scientific">Olivibacter oleidegradans</name>
    <dbReference type="NCBI Taxonomy" id="760123"/>
    <lineage>
        <taxon>Bacteria</taxon>
        <taxon>Pseudomonadati</taxon>
        <taxon>Bacteroidota</taxon>
        <taxon>Sphingobacteriia</taxon>
        <taxon>Sphingobacteriales</taxon>
        <taxon>Sphingobacteriaceae</taxon>
        <taxon>Olivibacter</taxon>
    </lineage>
</organism>
<name>A0ABV6HH64_9SPHI</name>